<dbReference type="InterPro" id="IPR006311">
    <property type="entry name" value="TAT_signal"/>
</dbReference>
<feature type="chain" id="PRO_5038948046" evidence="2">
    <location>
        <begin position="37"/>
        <end position="1193"/>
    </location>
</feature>
<dbReference type="InterPro" id="IPR013517">
    <property type="entry name" value="FG-GAP"/>
</dbReference>
<organism evidence="3 4">
    <name type="scientific">Glycomyces artemisiae</name>
    <dbReference type="NCBI Taxonomy" id="1076443"/>
    <lineage>
        <taxon>Bacteria</taxon>
        <taxon>Bacillati</taxon>
        <taxon>Actinomycetota</taxon>
        <taxon>Actinomycetes</taxon>
        <taxon>Glycomycetales</taxon>
        <taxon>Glycomycetaceae</taxon>
        <taxon>Glycomyces</taxon>
    </lineage>
</organism>
<dbReference type="EMBL" id="PVTJ01000004">
    <property type="protein sequence ID" value="PRY59222.1"/>
    <property type="molecule type" value="Genomic_DNA"/>
</dbReference>
<protein>
    <submittedName>
        <fullName evidence="3">VCBS repeat protein</fullName>
    </submittedName>
</protein>
<keyword evidence="4" id="KW-1185">Reference proteome</keyword>
<dbReference type="PANTHER" id="PTHR44103:SF1">
    <property type="entry name" value="PROPROTEIN CONVERTASE P"/>
    <property type="match status" value="1"/>
</dbReference>
<accession>A0A2T0UMS6</accession>
<dbReference type="Proteomes" id="UP000238176">
    <property type="component" value="Unassembled WGS sequence"/>
</dbReference>
<dbReference type="Gene3D" id="2.130.10.130">
    <property type="entry name" value="Integrin alpha, N-terminal"/>
    <property type="match status" value="2"/>
</dbReference>
<dbReference type="PROSITE" id="PS51318">
    <property type="entry name" value="TAT"/>
    <property type="match status" value="1"/>
</dbReference>
<dbReference type="InterPro" id="IPR028994">
    <property type="entry name" value="Integrin_alpha_N"/>
</dbReference>
<dbReference type="RefSeq" id="WP_106364309.1">
    <property type="nucleotide sequence ID" value="NZ_PVTJ01000004.1"/>
</dbReference>
<dbReference type="PANTHER" id="PTHR44103">
    <property type="entry name" value="PROPROTEIN CONVERTASE P"/>
    <property type="match status" value="1"/>
</dbReference>
<reference evidence="3 4" key="1">
    <citation type="submission" date="2018-03" db="EMBL/GenBank/DDBJ databases">
        <title>Genomic Encyclopedia of Type Strains, Phase III (KMG-III): the genomes of soil and plant-associated and newly described type strains.</title>
        <authorList>
            <person name="Whitman W."/>
        </authorList>
    </citation>
    <scope>NUCLEOTIDE SEQUENCE [LARGE SCALE GENOMIC DNA]</scope>
    <source>
        <strain evidence="3 4">CGMCC 4.7067</strain>
    </source>
</reference>
<keyword evidence="1 2" id="KW-0732">Signal</keyword>
<evidence type="ECO:0000313" key="4">
    <source>
        <dbReference type="Proteomes" id="UP000238176"/>
    </source>
</evidence>
<evidence type="ECO:0000256" key="2">
    <source>
        <dbReference type="SAM" id="SignalP"/>
    </source>
</evidence>
<comment type="caution">
    <text evidence="3">The sequence shown here is derived from an EMBL/GenBank/DDBJ whole genome shotgun (WGS) entry which is preliminary data.</text>
</comment>
<proteinExistence type="predicted"/>
<sequence>MNAPPKRLRHAPSRTAALTAAALGAALLAAPGAAAAQETDCTALGGNPIVDGLEAALETAAACDVEVRISERSGPYETLYATPAGQLHVLRTTDATQDYQDRGPADPALIEADGTLVQADSPVAFAFSGTDTGAPLMTTRAGALDWTGDQPVPAVDGSTARYEDLADGVDLTVEADISTTRLAFTVDSAEAWSALATGLSFAAEASVREYRGSIYTPHVVEPWEPATWEQTTTFTARDAAGAAHAVPLTVDAGAIAFDLDQAILDGAAFPLTLTTEWTHHLYGVHEWGAATSASPDTALFRGGAGLDAPYFEAAGQNADAVAGPYCDALADPTCTTEHEAALYWNFWRPNLTGLTPAASPETFTYAIDSAVFSVDAADGTACTAPDLGYSSVYRPSTKWSDLPGPGSRAAVSGTCLNGTAVYELDPVSGLSTGVSTTFAMTPSDETARFDGESARLDVYYDIGGAFTLSRPTCAENPAFQDESAVAYGNFSTSIWRPDLIDPGLTWTATVRDLDSGQTVFSTAPAEVADGVNPSAAVTLGDGHYEVKHQFISGTTGYTNSSTCEVVVDTDAPDLIEVDVPDGPYYDWDLLQVEVTVSDAQFPNGVNEVEVICRWAQSCSPRTVTLTAGDTATFSLRIDENPTPLYISAIDKAGNRTDSEYFYLPVTAPSNDYDTDGRQDLLAVRKSDGNLMFYGGKGDGAFENPVSLGAGWGGLDVVMAGDLTGDRYPDLLVRDKRTGRMYTYPGDGDGGFGARILSGTGWNAMGSYTSATDFDGDGDNDVIALAEAEAKLYMYPGNGDGTFGSRRAVATTRLDEWSTLENLTTAGDLNQDRIPDLLARDGTVDQYLAFYSDGNGGFEQVRSNLNASLLVDSDDGARYDQVTGGGDYTGDGWADIYAVDSRTGELVLRSYDQNLFEVWEDRVVGTGWNTLDLPVAFSDRTYDFFGDGPSDVVARSAADGVLHHYWGNGTGGFERSGWFSDALGGMNLIEAGGDLTADGYPDVLARTSGGVLYVYPGLGQGSLDADARIRIGGGWGAMSAIVSGQDYNGDGKVDIIAREAATGNLWLYPGTGTGSHGSRVLIGTGWNSMSLITAVGDLDHDGTADVLARRNSDDCMYFYAGKPTGGVKNGVKIGCGWDVMNAVAAVGDFNGDGHVDWVARHANGNLYLYKGNGAGSYSASAVIGTGWGGMDVIA</sequence>
<evidence type="ECO:0000313" key="3">
    <source>
        <dbReference type="EMBL" id="PRY59222.1"/>
    </source>
</evidence>
<dbReference type="OrthoDB" id="226690at2"/>
<gene>
    <name evidence="3" type="ORF">B0I28_104383</name>
</gene>
<dbReference type="SUPFAM" id="SSF69318">
    <property type="entry name" value="Integrin alpha N-terminal domain"/>
    <property type="match status" value="2"/>
</dbReference>
<feature type="signal peptide" evidence="2">
    <location>
        <begin position="1"/>
        <end position="36"/>
    </location>
</feature>
<evidence type="ECO:0000256" key="1">
    <source>
        <dbReference type="ARBA" id="ARBA00022729"/>
    </source>
</evidence>
<name>A0A2T0UMS6_9ACTN</name>
<dbReference type="AlphaFoldDB" id="A0A2T0UMS6"/>
<dbReference type="Pfam" id="PF13517">
    <property type="entry name" value="FG-GAP_3"/>
    <property type="match status" value="3"/>
</dbReference>